<dbReference type="AlphaFoldDB" id="A0A1H8PHW2"/>
<keyword evidence="1" id="KW-0732">Signal</keyword>
<organism evidence="2 3">
    <name type="scientific">Trujillonella endophytica</name>
    <dbReference type="NCBI Taxonomy" id="673521"/>
    <lineage>
        <taxon>Bacteria</taxon>
        <taxon>Bacillati</taxon>
        <taxon>Actinomycetota</taxon>
        <taxon>Actinomycetes</taxon>
        <taxon>Geodermatophilales</taxon>
        <taxon>Geodermatophilaceae</taxon>
        <taxon>Trujillonella</taxon>
    </lineage>
</organism>
<proteinExistence type="predicted"/>
<feature type="signal peptide" evidence="1">
    <location>
        <begin position="1"/>
        <end position="26"/>
    </location>
</feature>
<dbReference type="InterPro" id="IPR022121">
    <property type="entry name" value="Peptidase_M73_camelysin"/>
</dbReference>
<dbReference type="Proteomes" id="UP000198960">
    <property type="component" value="Unassembled WGS sequence"/>
</dbReference>
<reference evidence="3" key="1">
    <citation type="submission" date="2016-10" db="EMBL/GenBank/DDBJ databases">
        <authorList>
            <person name="Varghese N."/>
            <person name="Submissions S."/>
        </authorList>
    </citation>
    <scope>NUCLEOTIDE SEQUENCE [LARGE SCALE GENOMIC DNA]</scope>
    <source>
        <strain evidence="3">DSM 45413</strain>
    </source>
</reference>
<dbReference type="STRING" id="673521.SAMN05660991_00184"/>
<evidence type="ECO:0000313" key="3">
    <source>
        <dbReference type="Proteomes" id="UP000198960"/>
    </source>
</evidence>
<dbReference type="OrthoDB" id="9977960at2"/>
<dbReference type="Pfam" id="PF12389">
    <property type="entry name" value="Peptidase_M73"/>
    <property type="match status" value="1"/>
</dbReference>
<evidence type="ECO:0000256" key="1">
    <source>
        <dbReference type="SAM" id="SignalP"/>
    </source>
</evidence>
<feature type="chain" id="PRO_5011720730" evidence="1">
    <location>
        <begin position="27"/>
        <end position="208"/>
    </location>
</feature>
<evidence type="ECO:0000313" key="2">
    <source>
        <dbReference type="EMBL" id="SEO41361.1"/>
    </source>
</evidence>
<sequence>MKKIAIASAAMGGAALIAFGASGTFAAFSDSESLRGEAGAATLDLVVGDGGVPVAEEAQNMAPGDTVTFPYFVQNAGDLDGYFGGKIDLTDYEHGCSGDEWDEGDTCGEAGDPGEFSRAAVYSVSYITGGTAEQCEDATSGSPILTDVQIPADAPNTLTVPAIVPVPANFSVCVVIEVTLPHTVDNTVQGDSAALDVLLWLDQVSAAR</sequence>
<name>A0A1H8PHW2_9ACTN</name>
<accession>A0A1H8PHW2</accession>
<gene>
    <name evidence="2" type="ORF">SAMN05660991_00184</name>
</gene>
<dbReference type="EMBL" id="FOEE01000001">
    <property type="protein sequence ID" value="SEO41361.1"/>
    <property type="molecule type" value="Genomic_DNA"/>
</dbReference>
<dbReference type="RefSeq" id="WP_091939189.1">
    <property type="nucleotide sequence ID" value="NZ_FOEE01000001.1"/>
</dbReference>
<protein>
    <submittedName>
        <fullName evidence="2">Camelysin metallo-endopeptidase</fullName>
    </submittedName>
</protein>
<keyword evidence="3" id="KW-1185">Reference proteome</keyword>